<dbReference type="Proteomes" id="UP000885667">
    <property type="component" value="Unassembled WGS sequence"/>
</dbReference>
<dbReference type="Pfam" id="PF00571">
    <property type="entry name" value="CBS"/>
    <property type="match status" value="2"/>
</dbReference>
<protein>
    <submittedName>
        <fullName evidence="4">CBS domain-containing protein</fullName>
    </submittedName>
</protein>
<evidence type="ECO:0000313" key="4">
    <source>
        <dbReference type="EMBL" id="HDZ50097.1"/>
    </source>
</evidence>
<gene>
    <name evidence="4" type="ORF">ENH69_02625</name>
</gene>
<dbReference type="PANTHER" id="PTHR43080">
    <property type="entry name" value="CBS DOMAIN-CONTAINING PROTEIN CBSX3, MITOCHONDRIAL"/>
    <property type="match status" value="1"/>
</dbReference>
<comment type="caution">
    <text evidence="4">The sequence shown here is derived from an EMBL/GenBank/DDBJ whole genome shotgun (WGS) entry which is preliminary data.</text>
</comment>
<feature type="domain" description="CBS" evidence="3">
    <location>
        <begin position="31"/>
        <end position="91"/>
    </location>
</feature>
<accession>A0A7C1M7S5</accession>
<dbReference type="InterPro" id="IPR051257">
    <property type="entry name" value="Diverse_CBS-Domain"/>
</dbReference>
<dbReference type="InterPro" id="IPR046342">
    <property type="entry name" value="CBS_dom_sf"/>
</dbReference>
<dbReference type="AlphaFoldDB" id="A0A7C1M7S5"/>
<dbReference type="InterPro" id="IPR000644">
    <property type="entry name" value="CBS_dom"/>
</dbReference>
<reference evidence="4" key="1">
    <citation type="journal article" date="2020" name="mSystems">
        <title>Genome- and Community-Level Interaction Insights into Carbon Utilization and Element Cycling Functions of Hydrothermarchaeota in Hydrothermal Sediment.</title>
        <authorList>
            <person name="Zhou Z."/>
            <person name="Liu Y."/>
            <person name="Xu W."/>
            <person name="Pan J."/>
            <person name="Luo Z.H."/>
            <person name="Li M."/>
        </authorList>
    </citation>
    <scope>NUCLEOTIDE SEQUENCE [LARGE SCALE GENOMIC DNA]</scope>
    <source>
        <strain evidence="4">HyVt-329</strain>
    </source>
</reference>
<evidence type="ECO:0000259" key="3">
    <source>
        <dbReference type="PROSITE" id="PS51371"/>
    </source>
</evidence>
<dbReference type="PANTHER" id="PTHR43080:SF2">
    <property type="entry name" value="CBS DOMAIN-CONTAINING PROTEIN"/>
    <property type="match status" value="1"/>
</dbReference>
<sequence>MLYATRYPLYAKKEEVKNSMKRKDMLVEEVMKKKVITVRRGTTLKELIEIFGKFTFHTLPVIEKDNKLVGVIALEDIFKIFEPYPSHILEMLERVPFLDEYGERSLLEVDIPPELGVLAVVDDLMNRNVITISGEMTTFEARSLMKLHKVRRLPVVDEEGHLIGIVSLFDIILAVFKKKGVL</sequence>
<dbReference type="SUPFAM" id="SSF54631">
    <property type="entry name" value="CBS-domain pair"/>
    <property type="match status" value="1"/>
</dbReference>
<feature type="domain" description="CBS" evidence="3">
    <location>
        <begin position="125"/>
        <end position="181"/>
    </location>
</feature>
<keyword evidence="1 2" id="KW-0129">CBS domain</keyword>
<dbReference type="EMBL" id="DRFT01000186">
    <property type="protein sequence ID" value="HDZ50097.1"/>
    <property type="molecule type" value="Genomic_DNA"/>
</dbReference>
<proteinExistence type="predicted"/>
<dbReference type="PROSITE" id="PS51371">
    <property type="entry name" value="CBS"/>
    <property type="match status" value="2"/>
</dbReference>
<dbReference type="Gene3D" id="3.10.580.10">
    <property type="entry name" value="CBS-domain"/>
    <property type="match status" value="2"/>
</dbReference>
<name>A0A7C1M7S5_UNCAE</name>
<organism evidence="4">
    <name type="scientific">Aerophobetes bacterium</name>
    <dbReference type="NCBI Taxonomy" id="2030807"/>
    <lineage>
        <taxon>Bacteria</taxon>
        <taxon>Candidatus Aerophobota</taxon>
    </lineage>
</organism>
<evidence type="ECO:0000256" key="1">
    <source>
        <dbReference type="ARBA" id="ARBA00023122"/>
    </source>
</evidence>
<evidence type="ECO:0000256" key="2">
    <source>
        <dbReference type="PROSITE-ProRule" id="PRU00703"/>
    </source>
</evidence>
<dbReference type="SMART" id="SM00116">
    <property type="entry name" value="CBS"/>
    <property type="match status" value="2"/>
</dbReference>